<sequence>MALFFSRRTYNAQKKKFTDNPAALTRYVSMTDQSDDGSVHTGGIIPQSEWLKQVQQAGGTKEILIYVHGFNTSQKGMLDRLAKIETGVKAHGFQGAVIAYDWPSDGTVLAYNSDRGDAKKTAPHLVDDGILPLLALTPRPKIHLIAHSMGGLVALRGFSDFGDSVGHWGIDQVMFCSADIDATWLEKGAWGGLVLDERSKRFTNYYSGRDRVLALAGGLINGGRERAGHVGMPSPVTKGHWDIYCNEQYKKHVPDAQQTMVYSHRWWFDNDGFYKDLTLTMAGKDAKTMPTRRPTNQADLALLT</sequence>
<evidence type="ECO:0000313" key="2">
    <source>
        <dbReference type="Proteomes" id="UP001157961"/>
    </source>
</evidence>
<dbReference type="RefSeq" id="WP_283426788.1">
    <property type="nucleotide sequence ID" value="NZ_FXTY01000005.1"/>
</dbReference>
<dbReference type="Proteomes" id="UP001157961">
    <property type="component" value="Unassembled WGS sequence"/>
</dbReference>
<dbReference type="SUPFAM" id="SSF53474">
    <property type="entry name" value="alpha/beta-Hydrolases"/>
    <property type="match status" value="1"/>
</dbReference>
<dbReference type="InterPro" id="IPR010297">
    <property type="entry name" value="DUF900_hydrolase"/>
</dbReference>
<proteinExistence type="predicted"/>
<dbReference type="PANTHER" id="PTHR36513">
    <property type="entry name" value="ABC TRANSMEMBRANE TYPE-1 DOMAIN-CONTAINING PROTEIN"/>
    <property type="match status" value="1"/>
</dbReference>
<dbReference type="Gene3D" id="3.40.50.1820">
    <property type="entry name" value="alpha/beta hydrolase"/>
    <property type="match status" value="1"/>
</dbReference>
<organism evidence="1 2">
    <name type="scientific">Shimia sagamensis</name>
    <dbReference type="NCBI Taxonomy" id="1566352"/>
    <lineage>
        <taxon>Bacteria</taxon>
        <taxon>Pseudomonadati</taxon>
        <taxon>Pseudomonadota</taxon>
        <taxon>Alphaproteobacteria</taxon>
        <taxon>Rhodobacterales</taxon>
        <taxon>Roseobacteraceae</taxon>
    </lineage>
</organism>
<dbReference type="InterPro" id="IPR029058">
    <property type="entry name" value="AB_hydrolase_fold"/>
</dbReference>
<evidence type="ECO:0000313" key="1">
    <source>
        <dbReference type="EMBL" id="SMP27305.1"/>
    </source>
</evidence>
<reference evidence="1 2" key="1">
    <citation type="submission" date="2017-05" db="EMBL/GenBank/DDBJ databases">
        <authorList>
            <person name="Varghese N."/>
            <person name="Submissions S."/>
        </authorList>
    </citation>
    <scope>NUCLEOTIDE SEQUENCE [LARGE SCALE GENOMIC DNA]</scope>
    <source>
        <strain evidence="1 2">DSM 29734</strain>
    </source>
</reference>
<name>A0ABY1P7F9_9RHOB</name>
<protein>
    <recommendedName>
        <fullName evidence="3">Alpha/beta hydrolase family protein</fullName>
    </recommendedName>
</protein>
<dbReference type="EMBL" id="FXTY01000005">
    <property type="protein sequence ID" value="SMP27305.1"/>
    <property type="molecule type" value="Genomic_DNA"/>
</dbReference>
<dbReference type="PANTHER" id="PTHR36513:SF1">
    <property type="entry name" value="TRANSMEMBRANE PROTEIN"/>
    <property type="match status" value="1"/>
</dbReference>
<accession>A0ABY1P7F9</accession>
<dbReference type="Pfam" id="PF05990">
    <property type="entry name" value="DUF900"/>
    <property type="match status" value="1"/>
</dbReference>
<keyword evidence="2" id="KW-1185">Reference proteome</keyword>
<evidence type="ECO:0008006" key="3">
    <source>
        <dbReference type="Google" id="ProtNLM"/>
    </source>
</evidence>
<comment type="caution">
    <text evidence="1">The sequence shown here is derived from an EMBL/GenBank/DDBJ whole genome shotgun (WGS) entry which is preliminary data.</text>
</comment>
<gene>
    <name evidence="1" type="ORF">SAMN06265373_105394</name>
</gene>